<evidence type="ECO:0000256" key="4">
    <source>
        <dbReference type="SAM" id="SignalP"/>
    </source>
</evidence>
<organism evidence="6 7">
    <name type="scientific">Galendromus occidentalis</name>
    <name type="common">western predatory mite</name>
    <dbReference type="NCBI Taxonomy" id="34638"/>
    <lineage>
        <taxon>Eukaryota</taxon>
        <taxon>Metazoa</taxon>
        <taxon>Ecdysozoa</taxon>
        <taxon>Arthropoda</taxon>
        <taxon>Chelicerata</taxon>
        <taxon>Arachnida</taxon>
        <taxon>Acari</taxon>
        <taxon>Parasitiformes</taxon>
        <taxon>Mesostigmata</taxon>
        <taxon>Gamasina</taxon>
        <taxon>Phytoseioidea</taxon>
        <taxon>Phytoseiidae</taxon>
        <taxon>Typhlodrominae</taxon>
        <taxon>Galendromus</taxon>
    </lineage>
</organism>
<evidence type="ECO:0000256" key="2">
    <source>
        <dbReference type="ARBA" id="ARBA00023180"/>
    </source>
</evidence>
<dbReference type="SUPFAM" id="SSF53474">
    <property type="entry name" value="alpha/beta-Hydrolases"/>
    <property type="match status" value="1"/>
</dbReference>
<dbReference type="Pfam" id="PF00135">
    <property type="entry name" value="COesterase"/>
    <property type="match status" value="1"/>
</dbReference>
<feature type="signal peptide" evidence="4">
    <location>
        <begin position="1"/>
        <end position="18"/>
    </location>
</feature>
<dbReference type="RefSeq" id="XP_003748220.1">
    <property type="nucleotide sequence ID" value="XM_003748172.2"/>
</dbReference>
<dbReference type="PANTHER" id="PTHR43903">
    <property type="entry name" value="NEUROLIGIN"/>
    <property type="match status" value="1"/>
</dbReference>
<sequence>MFFLALVIGVGLPSVSWSAENFVLTVDGVEYKAECSLQRVILSGGTCPKNCPIEDMCAIRGIPYATASRFERPQALDETSRKEYHEKKEDTVHCAQTDPFTGDTIGVENCLVVDLYFPRDRNQAQTRNLVVLLEGMDFETSLAGFLSPENSPGETESYVLAVVHYRTGVFGFMTLQDELMPANLGLWDQQMAFKFLRDHASALKVNNEFIALGFDTGAVALHLHMLNPISREFFKRVLLSGGNALSPGAVTPDAVTSTMTLASRLKCDNSSMKAVAKCLLKHPKEDLLKHARAEPALRFASVVDADTSESKSSDAFIGAPVEDLMREKRTGKMEVIIHSYPALGGLNLFARNKVRASKEDDDIKYIGKFLDMYGERTAETVANHIFNQYFKKPGVKKDIEKDPSKFIDLLTDFSVGYPVHGLATRQIQQYGDATKVESYLLLDPRNGGLKNEAAPSFAAKLKNTKVDQLEGRYGSTLDDMLLFVGCKKVPVAVRNDDKNSREVLGVVSKNAAIITKGLKCLLDPDNCEAPISSDTERGYKGQQTVATSGSGLDVTDPYRYRELSLWGPVITTASAMNKLEVENRALEREKEMDGSLKAAGAALWAMIVGLIVLAVLSIILVGVVVKMVKEKRRAPSVMTIEKPARSGAHYSAGMESVTVEEANHM</sequence>
<keyword evidence="4" id="KW-0732">Signal</keyword>
<keyword evidence="3" id="KW-1133">Transmembrane helix</keyword>
<gene>
    <name evidence="7" type="primary">LOC100897220</name>
</gene>
<comment type="similarity">
    <text evidence="1">Belongs to the type-B carboxylesterase/lipase family.</text>
</comment>
<dbReference type="InterPro" id="IPR051093">
    <property type="entry name" value="Neuroligin/BSAL"/>
</dbReference>
<feature type="transmembrane region" description="Helical" evidence="3">
    <location>
        <begin position="601"/>
        <end position="625"/>
    </location>
</feature>
<dbReference type="KEGG" id="goe:100897220"/>
<keyword evidence="2" id="KW-0325">Glycoprotein</keyword>
<name>A0AAJ6W020_9ACAR</name>
<keyword evidence="3" id="KW-0812">Transmembrane</keyword>
<dbReference type="Gene3D" id="3.40.50.1820">
    <property type="entry name" value="alpha/beta hydrolase"/>
    <property type="match status" value="1"/>
</dbReference>
<feature type="chain" id="PRO_5042495813" evidence="4">
    <location>
        <begin position="19"/>
        <end position="665"/>
    </location>
</feature>
<dbReference type="InterPro" id="IPR002018">
    <property type="entry name" value="CarbesteraseB"/>
</dbReference>
<evidence type="ECO:0000259" key="5">
    <source>
        <dbReference type="Pfam" id="PF00135"/>
    </source>
</evidence>
<proteinExistence type="inferred from homology"/>
<protein>
    <submittedName>
        <fullName evidence="7">Bile salt-activated lipase-like</fullName>
    </submittedName>
</protein>
<reference evidence="7" key="1">
    <citation type="submission" date="2025-08" db="UniProtKB">
        <authorList>
            <consortium name="RefSeq"/>
        </authorList>
    </citation>
    <scope>IDENTIFICATION</scope>
</reference>
<evidence type="ECO:0000256" key="1">
    <source>
        <dbReference type="ARBA" id="ARBA00005964"/>
    </source>
</evidence>
<dbReference type="InterPro" id="IPR029058">
    <property type="entry name" value="AB_hydrolase_fold"/>
</dbReference>
<keyword evidence="3" id="KW-0472">Membrane</keyword>
<accession>A0AAJ6W020</accession>
<dbReference type="Proteomes" id="UP000694867">
    <property type="component" value="Unplaced"/>
</dbReference>
<keyword evidence="6" id="KW-1185">Reference proteome</keyword>
<evidence type="ECO:0000313" key="6">
    <source>
        <dbReference type="Proteomes" id="UP000694867"/>
    </source>
</evidence>
<evidence type="ECO:0000313" key="7">
    <source>
        <dbReference type="RefSeq" id="XP_003748220.1"/>
    </source>
</evidence>
<dbReference type="GeneID" id="100897220"/>
<feature type="domain" description="Carboxylesterase type B" evidence="5">
    <location>
        <begin position="60"/>
        <end position="426"/>
    </location>
</feature>
<evidence type="ECO:0000256" key="3">
    <source>
        <dbReference type="SAM" id="Phobius"/>
    </source>
</evidence>
<dbReference type="AlphaFoldDB" id="A0AAJ6W020"/>